<dbReference type="Pfam" id="PF00005">
    <property type="entry name" value="ABC_tran"/>
    <property type="match status" value="1"/>
</dbReference>
<dbReference type="PROSITE" id="PS00211">
    <property type="entry name" value="ABC_TRANSPORTER_1"/>
    <property type="match status" value="1"/>
</dbReference>
<dbReference type="InterPro" id="IPR027417">
    <property type="entry name" value="P-loop_NTPase"/>
</dbReference>
<keyword evidence="3" id="KW-0067">ATP-binding</keyword>
<dbReference type="CDD" id="cd03260">
    <property type="entry name" value="ABC_PstB_phosphate_transporter"/>
    <property type="match status" value="1"/>
</dbReference>
<dbReference type="PROSITE" id="PS50893">
    <property type="entry name" value="ABC_TRANSPORTER_2"/>
    <property type="match status" value="1"/>
</dbReference>
<protein>
    <submittedName>
        <fullName evidence="5">ABC transporter related protein</fullName>
    </submittedName>
</protein>
<evidence type="ECO:0000256" key="2">
    <source>
        <dbReference type="ARBA" id="ARBA00022741"/>
    </source>
</evidence>
<sequence>MAVAFQPAPSKLQIEGLRAWYDDHQVLKGIYLSVKNHSITAVIGPSGCGKSTFIRCLNRMHEVVPGARVSGNIYIDGEDIYRDLSPAQVRRRVGMVFQTPNIFPTLSIFQNVVAGLYLNGVRNRRLLEDKAESCLRQVGLWHEVKDRLHDLAGGLSSGQLQRVCIARAVAVEPEVLLMDEPSSALDPIATIHIEGLMRELKEKYTIVLVTHNMQQAARVSDYTAFLYQGELIEYGSTPEVFIRPRDRRTENYITGRGDGGVL</sequence>
<dbReference type="OrthoDB" id="2374252at2"/>
<dbReference type="GO" id="GO:0016020">
    <property type="term" value="C:membrane"/>
    <property type="evidence" value="ECO:0007669"/>
    <property type="project" value="InterPro"/>
</dbReference>
<dbReference type="RefSeq" id="WP_013076779.1">
    <property type="nucleotide sequence ID" value="NC_014098.1"/>
</dbReference>
<dbReference type="InterPro" id="IPR005670">
    <property type="entry name" value="PstB-like"/>
</dbReference>
<feature type="domain" description="ABC transporter" evidence="4">
    <location>
        <begin position="12"/>
        <end position="253"/>
    </location>
</feature>
<evidence type="ECO:0000256" key="1">
    <source>
        <dbReference type="ARBA" id="ARBA00022448"/>
    </source>
</evidence>
<name>D5WV26_KYRT2</name>
<dbReference type="PANTHER" id="PTHR43423">
    <property type="entry name" value="ABC TRANSPORTER I FAMILY MEMBER 17"/>
    <property type="match status" value="1"/>
</dbReference>
<keyword evidence="6" id="KW-1185">Reference proteome</keyword>
<evidence type="ECO:0000313" key="6">
    <source>
        <dbReference type="Proteomes" id="UP000002368"/>
    </source>
</evidence>
<dbReference type="SMART" id="SM00382">
    <property type="entry name" value="AAA"/>
    <property type="match status" value="1"/>
</dbReference>
<evidence type="ECO:0000313" key="5">
    <source>
        <dbReference type="EMBL" id="ADG07498.1"/>
    </source>
</evidence>
<dbReference type="Proteomes" id="UP000002368">
    <property type="component" value="Chromosome"/>
</dbReference>
<accession>D5WV26</accession>
<dbReference type="GO" id="GO:0005524">
    <property type="term" value="F:ATP binding"/>
    <property type="evidence" value="ECO:0007669"/>
    <property type="project" value="UniProtKB-KW"/>
</dbReference>
<dbReference type="GO" id="GO:0016887">
    <property type="term" value="F:ATP hydrolysis activity"/>
    <property type="evidence" value="ECO:0007669"/>
    <property type="project" value="InterPro"/>
</dbReference>
<dbReference type="GO" id="GO:0035435">
    <property type="term" value="P:phosphate ion transmembrane transport"/>
    <property type="evidence" value="ECO:0007669"/>
    <property type="project" value="InterPro"/>
</dbReference>
<dbReference type="HOGENOM" id="CLU_000604_1_22_9"/>
<dbReference type="NCBIfam" id="TIGR00972">
    <property type="entry name" value="3a0107s01c2"/>
    <property type="match status" value="1"/>
</dbReference>
<dbReference type="InterPro" id="IPR003593">
    <property type="entry name" value="AAA+_ATPase"/>
</dbReference>
<dbReference type="GO" id="GO:0005315">
    <property type="term" value="F:phosphate transmembrane transporter activity"/>
    <property type="evidence" value="ECO:0007669"/>
    <property type="project" value="InterPro"/>
</dbReference>
<evidence type="ECO:0000259" key="4">
    <source>
        <dbReference type="PROSITE" id="PS50893"/>
    </source>
</evidence>
<organism evidence="5 6">
    <name type="scientific">Kyrpidia tusciae (strain DSM 2912 / NBRC 15312 / T2)</name>
    <name type="common">Bacillus tusciae</name>
    <dbReference type="NCBI Taxonomy" id="562970"/>
    <lineage>
        <taxon>Bacteria</taxon>
        <taxon>Bacillati</taxon>
        <taxon>Bacillota</taxon>
        <taxon>Bacilli</taxon>
        <taxon>Bacillales</taxon>
        <taxon>Alicyclobacillaceae</taxon>
        <taxon>Kyrpidia</taxon>
    </lineage>
</organism>
<dbReference type="AlphaFoldDB" id="D5WV26"/>
<dbReference type="SUPFAM" id="SSF52540">
    <property type="entry name" value="P-loop containing nucleoside triphosphate hydrolases"/>
    <property type="match status" value="1"/>
</dbReference>
<keyword evidence="2" id="KW-0547">Nucleotide-binding</keyword>
<dbReference type="InterPro" id="IPR017871">
    <property type="entry name" value="ABC_transporter-like_CS"/>
</dbReference>
<keyword evidence="1" id="KW-0813">Transport</keyword>
<dbReference type="Gene3D" id="3.40.50.300">
    <property type="entry name" value="P-loop containing nucleotide triphosphate hydrolases"/>
    <property type="match status" value="1"/>
</dbReference>
<dbReference type="EMBL" id="CP002017">
    <property type="protein sequence ID" value="ADG07498.1"/>
    <property type="molecule type" value="Genomic_DNA"/>
</dbReference>
<evidence type="ECO:0000256" key="3">
    <source>
        <dbReference type="ARBA" id="ARBA00022840"/>
    </source>
</evidence>
<reference evidence="5 6" key="1">
    <citation type="journal article" date="2011" name="Stand. Genomic Sci.">
        <title>Complete genome sequence of the thermophilic, hydrogen-oxidizing Bacillus tusciae type strain (T2) and reclassification in the new genus, Kyrpidia gen. nov. as Kyrpidia tusciae comb. nov. and emendation of the family Alicyclobacillaceae da Costa and Rainey, 2010.</title>
        <authorList>
            <person name="Klenk H.P."/>
            <person name="Lapidus A."/>
            <person name="Chertkov O."/>
            <person name="Copeland A."/>
            <person name="Del Rio T.G."/>
            <person name="Nolan M."/>
            <person name="Lucas S."/>
            <person name="Chen F."/>
            <person name="Tice H."/>
            <person name="Cheng J.F."/>
            <person name="Han C."/>
            <person name="Bruce D."/>
            <person name="Goodwin L."/>
            <person name="Pitluck S."/>
            <person name="Pati A."/>
            <person name="Ivanova N."/>
            <person name="Mavromatis K."/>
            <person name="Daum C."/>
            <person name="Chen A."/>
            <person name="Palaniappan K."/>
            <person name="Chang Y.J."/>
            <person name="Land M."/>
            <person name="Hauser L."/>
            <person name="Jeffries C.D."/>
            <person name="Detter J.C."/>
            <person name="Rohde M."/>
            <person name="Abt B."/>
            <person name="Pukall R."/>
            <person name="Goker M."/>
            <person name="Bristow J."/>
            <person name="Markowitz V."/>
            <person name="Hugenholtz P."/>
            <person name="Eisen J.A."/>
        </authorList>
    </citation>
    <scope>NUCLEOTIDE SEQUENCE [LARGE SCALE GENOMIC DNA]</scope>
    <source>
        <strain evidence="5 6">DSM 2912</strain>
    </source>
</reference>
<dbReference type="InterPro" id="IPR003439">
    <property type="entry name" value="ABC_transporter-like_ATP-bd"/>
</dbReference>
<dbReference type="PANTHER" id="PTHR43423:SF1">
    <property type="entry name" value="ABC TRANSPORTER I FAMILY MEMBER 17"/>
    <property type="match status" value="1"/>
</dbReference>
<dbReference type="STRING" id="562970.Btus_2861"/>
<proteinExistence type="predicted"/>
<dbReference type="eggNOG" id="COG1117">
    <property type="taxonomic scope" value="Bacteria"/>
</dbReference>
<dbReference type="KEGG" id="bts:Btus_2861"/>
<gene>
    <name evidence="5" type="ordered locus">Btus_2861</name>
</gene>